<proteinExistence type="inferred from homology"/>
<keyword evidence="2" id="KW-0408">Iron</keyword>
<gene>
    <name evidence="4" type="ORF">DGMP_34340</name>
</gene>
<dbReference type="GO" id="GO:0051539">
    <property type="term" value="F:4 iron, 4 sulfur cluster binding"/>
    <property type="evidence" value="ECO:0007669"/>
    <property type="project" value="UniProtKB-UniRule"/>
</dbReference>
<keyword evidence="2" id="KW-0963">Cytoplasm</keyword>
<organism evidence="4 5">
    <name type="scientific">Desulfomarina profundi</name>
    <dbReference type="NCBI Taxonomy" id="2772557"/>
    <lineage>
        <taxon>Bacteria</taxon>
        <taxon>Pseudomonadati</taxon>
        <taxon>Thermodesulfobacteriota</taxon>
        <taxon>Desulfobulbia</taxon>
        <taxon>Desulfobulbales</taxon>
        <taxon>Desulfobulbaceae</taxon>
        <taxon>Desulfomarina</taxon>
    </lineage>
</organism>
<dbReference type="SFLD" id="SFLDF00288">
    <property type="entry name" value="HemN-like__clustered_with_nucl"/>
    <property type="match status" value="1"/>
</dbReference>
<dbReference type="Pfam" id="PF06969">
    <property type="entry name" value="HemN_C"/>
    <property type="match status" value="1"/>
</dbReference>
<dbReference type="InterPro" id="IPR010723">
    <property type="entry name" value="HemN_C"/>
</dbReference>
<dbReference type="KEGG" id="dbk:DGMP_34340"/>
<comment type="function">
    <text evidence="2">Probably acts as a heme chaperone, transferring heme to an unknown acceptor. Binds one molecule of heme per monomer, possibly covalently. Binds 1 [4Fe-4S] cluster. The cluster is coordinated with 3 cysteines and an exchangeable S-adenosyl-L-methionine.</text>
</comment>
<dbReference type="CDD" id="cd01335">
    <property type="entry name" value="Radical_SAM"/>
    <property type="match status" value="1"/>
</dbReference>
<dbReference type="InterPro" id="IPR007197">
    <property type="entry name" value="rSAM"/>
</dbReference>
<dbReference type="InterPro" id="IPR006638">
    <property type="entry name" value="Elp3/MiaA/NifB-like_rSAM"/>
</dbReference>
<evidence type="ECO:0000256" key="2">
    <source>
        <dbReference type="RuleBase" id="RU364116"/>
    </source>
</evidence>
<dbReference type="PROSITE" id="PS51918">
    <property type="entry name" value="RADICAL_SAM"/>
    <property type="match status" value="1"/>
</dbReference>
<keyword evidence="2" id="KW-0949">S-adenosyl-L-methionine</keyword>
<comment type="subcellular location">
    <subcellularLocation>
        <location evidence="2">Cytoplasm</location>
    </subcellularLocation>
</comment>
<dbReference type="GO" id="GO:0005737">
    <property type="term" value="C:cytoplasm"/>
    <property type="evidence" value="ECO:0007669"/>
    <property type="project" value="UniProtKB-SubCell"/>
</dbReference>
<sequence>MIYLYLHIPFCVSKCSYCSFNSYPGRELLYKDYVDALKKEIASIAGVLGKNNRLTSLFIGGGTPTVLSSGLLVDLVQYTKTVFNFECGAEVSIEANPGTVNQESLEELSSCGVNRISLGVQSFDDGELVKAGRRHTAKEAENAVRMAVESGFSNINIDLMSGLPGQTGASWRKSLEKAVSLGPQHLSLYELMFEPGTLMTRFKRENKFSFPDEDELEKIDGITGQICAENEFSQYEISNYARFGFECRHNINYWLNGDYFAAGAGSVSYFNGRREKRIDSPEEYIARIRRNRTVVEESENLSREKSFRETVIMGLRMKRGVSLSVVRERYGIEALSYYGETLKKLLALELLEVDKEYLRLTEKGWPLANSIMAELV</sequence>
<dbReference type="Proteomes" id="UP000826725">
    <property type="component" value="Chromosome"/>
</dbReference>
<dbReference type="GO" id="GO:0006779">
    <property type="term" value="P:porphyrin-containing compound biosynthetic process"/>
    <property type="evidence" value="ECO:0007669"/>
    <property type="project" value="InterPro"/>
</dbReference>
<dbReference type="InterPro" id="IPR004559">
    <property type="entry name" value="HemW-like"/>
</dbReference>
<evidence type="ECO:0000259" key="3">
    <source>
        <dbReference type="PROSITE" id="PS51918"/>
    </source>
</evidence>
<keyword evidence="2" id="KW-0411">Iron-sulfur</keyword>
<keyword evidence="2" id="KW-0004">4Fe-4S</keyword>
<dbReference type="EMBL" id="AP024086">
    <property type="protein sequence ID" value="BCL62741.1"/>
    <property type="molecule type" value="Genomic_DNA"/>
</dbReference>
<dbReference type="PANTHER" id="PTHR13932">
    <property type="entry name" value="COPROPORPHYRINIGEN III OXIDASE"/>
    <property type="match status" value="1"/>
</dbReference>
<dbReference type="RefSeq" id="WP_228855070.1">
    <property type="nucleotide sequence ID" value="NZ_AP024086.1"/>
</dbReference>
<dbReference type="SFLD" id="SFLDF00562">
    <property type="entry name" value="HemN-like__clustered_with_heat"/>
    <property type="match status" value="1"/>
</dbReference>
<dbReference type="Pfam" id="PF04055">
    <property type="entry name" value="Radical_SAM"/>
    <property type="match status" value="1"/>
</dbReference>
<feature type="domain" description="Radical SAM core" evidence="3">
    <location>
        <begin position="1"/>
        <end position="233"/>
    </location>
</feature>
<dbReference type="SFLD" id="SFLDG01065">
    <property type="entry name" value="anaerobic_coproporphyrinogen-I"/>
    <property type="match status" value="1"/>
</dbReference>
<dbReference type="SFLD" id="SFLDS00029">
    <property type="entry name" value="Radical_SAM"/>
    <property type="match status" value="1"/>
</dbReference>
<evidence type="ECO:0000256" key="1">
    <source>
        <dbReference type="ARBA" id="ARBA00006100"/>
    </source>
</evidence>
<dbReference type="PANTHER" id="PTHR13932:SF5">
    <property type="entry name" value="RADICAL S-ADENOSYL METHIONINE DOMAIN-CONTAINING PROTEIN 1, MITOCHONDRIAL"/>
    <property type="match status" value="1"/>
</dbReference>
<evidence type="ECO:0000313" key="4">
    <source>
        <dbReference type="EMBL" id="BCL62741.1"/>
    </source>
</evidence>
<dbReference type="SFLD" id="SFLDG01082">
    <property type="entry name" value="B12-binding_domain_containing"/>
    <property type="match status" value="1"/>
</dbReference>
<dbReference type="NCBIfam" id="TIGR00539">
    <property type="entry name" value="hemN_rel"/>
    <property type="match status" value="1"/>
</dbReference>
<dbReference type="AlphaFoldDB" id="A0A8D5FWQ1"/>
<protein>
    <recommendedName>
        <fullName evidence="2">Heme chaperone HemW</fullName>
    </recommendedName>
</protein>
<keyword evidence="2" id="KW-0479">Metal-binding</keyword>
<accession>A0A8D5FWQ1</accession>
<keyword evidence="5" id="KW-1185">Reference proteome</keyword>
<comment type="similarity">
    <text evidence="1">Belongs to the anaerobic coproporphyrinogen-III oxidase family. HemW subfamily.</text>
</comment>
<evidence type="ECO:0000313" key="5">
    <source>
        <dbReference type="Proteomes" id="UP000826725"/>
    </source>
</evidence>
<keyword evidence="2" id="KW-0143">Chaperone</keyword>
<dbReference type="GO" id="GO:0004109">
    <property type="term" value="F:coproporphyrinogen oxidase activity"/>
    <property type="evidence" value="ECO:0007669"/>
    <property type="project" value="InterPro"/>
</dbReference>
<dbReference type="SMART" id="SM00729">
    <property type="entry name" value="Elp3"/>
    <property type="match status" value="1"/>
</dbReference>
<reference evidence="4" key="1">
    <citation type="submission" date="2020-09" db="EMBL/GenBank/DDBJ databases">
        <title>Desulfogranum mesoprofundum gen. nov., sp. nov., a novel mesophilic, sulfate-reducing chemolithoautotroph isolated from a deep-sea hydrothermal vent chimney in the Suiyo Seamount.</title>
        <authorList>
            <person name="Hashimoto Y."/>
            <person name="Nakagawa S."/>
        </authorList>
    </citation>
    <scope>NUCLEOTIDE SEQUENCE</scope>
    <source>
        <strain evidence="4">KT2</strain>
    </source>
</reference>
<dbReference type="InterPro" id="IPR034505">
    <property type="entry name" value="Coproporphyrinogen-III_oxidase"/>
</dbReference>
<dbReference type="GO" id="GO:0046872">
    <property type="term" value="F:metal ion binding"/>
    <property type="evidence" value="ECO:0007669"/>
    <property type="project" value="UniProtKB-UniRule"/>
</dbReference>
<name>A0A8D5FWQ1_9BACT</name>
<keyword evidence="2" id="KW-0349">Heme</keyword>